<keyword evidence="2" id="KW-0472">Membrane</keyword>
<reference evidence="5" key="1">
    <citation type="submission" date="2016-05" db="EMBL/GenBank/DDBJ databases">
        <authorList>
            <person name="Naeem Raeece"/>
        </authorList>
    </citation>
    <scope>NUCLEOTIDE SEQUENCE [LARGE SCALE GENOMIC DNA]</scope>
</reference>
<feature type="region of interest" description="Disordered" evidence="1">
    <location>
        <begin position="61"/>
        <end position="142"/>
    </location>
</feature>
<keyword evidence="3" id="KW-0732">Signal</keyword>
<feature type="region of interest" description="Disordered" evidence="1">
    <location>
        <begin position="472"/>
        <end position="492"/>
    </location>
</feature>
<feature type="compositionally biased region" description="Basic residues" evidence="1">
    <location>
        <begin position="477"/>
        <end position="486"/>
    </location>
</feature>
<feature type="signal peptide" evidence="3">
    <location>
        <begin position="1"/>
        <end position="28"/>
    </location>
</feature>
<gene>
    <name evidence="4" type="ORF">PMALA_058170</name>
</gene>
<feature type="transmembrane region" description="Helical" evidence="2">
    <location>
        <begin position="334"/>
        <end position="355"/>
    </location>
</feature>
<evidence type="ECO:0000313" key="5">
    <source>
        <dbReference type="Proteomes" id="UP000078597"/>
    </source>
</evidence>
<name>A0A1A8WX31_PLAMA</name>
<keyword evidence="2" id="KW-1133">Transmembrane helix</keyword>
<keyword evidence="2" id="KW-0812">Transmembrane</keyword>
<dbReference type="VEuPathDB" id="PlasmoDB:PmUG01_05040300"/>
<accession>A0A1A8WX31</accession>
<evidence type="ECO:0000313" key="4">
    <source>
        <dbReference type="EMBL" id="SBS96921.1"/>
    </source>
</evidence>
<dbReference type="EMBL" id="FLQW01004477">
    <property type="protein sequence ID" value="SBS96921.1"/>
    <property type="molecule type" value="Genomic_DNA"/>
</dbReference>
<dbReference type="Proteomes" id="UP000078597">
    <property type="component" value="Unassembled WGS sequence"/>
</dbReference>
<feature type="compositionally biased region" description="Low complexity" evidence="1">
    <location>
        <begin position="61"/>
        <end position="75"/>
    </location>
</feature>
<feature type="compositionally biased region" description="Polar residues" evidence="1">
    <location>
        <begin position="110"/>
        <end position="124"/>
    </location>
</feature>
<organism evidence="4 5">
    <name type="scientific">Plasmodium malariae</name>
    <dbReference type="NCBI Taxonomy" id="5858"/>
    <lineage>
        <taxon>Eukaryota</taxon>
        <taxon>Sar</taxon>
        <taxon>Alveolata</taxon>
        <taxon>Apicomplexa</taxon>
        <taxon>Aconoidasida</taxon>
        <taxon>Haemosporida</taxon>
        <taxon>Plasmodiidae</taxon>
        <taxon>Plasmodium</taxon>
        <taxon>Plasmodium (Plasmodium)</taxon>
    </lineage>
</organism>
<dbReference type="AlphaFoldDB" id="A0A1A8WX31"/>
<proteinExistence type="predicted"/>
<protein>
    <submittedName>
        <fullName evidence="4">Uncharacterized protein</fullName>
    </submittedName>
</protein>
<evidence type="ECO:0000256" key="3">
    <source>
        <dbReference type="SAM" id="SignalP"/>
    </source>
</evidence>
<feature type="chain" id="PRO_5008381145" evidence="3">
    <location>
        <begin position="29"/>
        <end position="492"/>
    </location>
</feature>
<evidence type="ECO:0000256" key="1">
    <source>
        <dbReference type="SAM" id="MobiDB-lite"/>
    </source>
</evidence>
<sequence length="492" mass="55984">MYIYKIFCKKNVCLLLFVLLLQITIVDCKEEKNVKFSVANIWPIKGKEGGGTYINDVTISSSDSGSSYRSGSSNKDSTDSDKAPVLALDNNNQKKPIKEGGISRKKEKQTIQNKSSETANNTQITHHKKSINEGVSSEPVKGEPLKKDLVMEVKKGPVMEVKKGLGIESKKDAIIESKKDAIIESKKDAIIESKKDAIIESKKDAIIESKKDAIIESKKDAIIKAKKDAIIKAKKDSIIESKKDAIIKAKKDAVIKAIIDAKISAKKDQQKDLKKDDKKKSSFFQIIKGIFSKKKEKETPKTLMEYIRYKNERLLKLELERGRKDTIKGIYKKLFLTTTLLLFYITLLPVLVYLYSSYKCREAIMQQYNNNPDRRIVPTNYDFGGDEPTVKIGGVRLTKCRHYVTSGKKGFSFILGRHKGQSYGNYLAITIFKSFLNDEKLKLVQIIYHQNLRKIRISNVCNYEMVRKYHSCDSHKEKKKRKKKRSNGTDVT</sequence>
<evidence type="ECO:0000256" key="2">
    <source>
        <dbReference type="SAM" id="Phobius"/>
    </source>
</evidence>